<feature type="compositionally biased region" description="Basic residues" evidence="1">
    <location>
        <begin position="170"/>
        <end position="181"/>
    </location>
</feature>
<keyword evidence="6" id="KW-1185">Reference proteome</keyword>
<dbReference type="Proteomes" id="UP000324907">
    <property type="component" value="Unassembled WGS sequence"/>
</dbReference>
<protein>
    <submittedName>
        <fullName evidence="5">Uncharacterized protein</fullName>
    </submittedName>
</protein>
<keyword evidence="2" id="KW-0812">Transmembrane</keyword>
<evidence type="ECO:0000256" key="2">
    <source>
        <dbReference type="SAM" id="Phobius"/>
    </source>
</evidence>
<dbReference type="EMBL" id="VLTL01000039">
    <property type="protein sequence ID" value="KAA0166480.1"/>
    <property type="molecule type" value="Genomic_DNA"/>
</dbReference>
<dbReference type="Proteomes" id="UP000325113">
    <property type="component" value="Unassembled WGS sequence"/>
</dbReference>
<evidence type="ECO:0000313" key="5">
    <source>
        <dbReference type="EMBL" id="KAA0168438.1"/>
    </source>
</evidence>
<feature type="compositionally biased region" description="Low complexity" evidence="1">
    <location>
        <begin position="139"/>
        <end position="150"/>
    </location>
</feature>
<feature type="compositionally biased region" description="Low complexity" evidence="1">
    <location>
        <begin position="189"/>
        <end position="204"/>
    </location>
</feature>
<evidence type="ECO:0000256" key="1">
    <source>
        <dbReference type="SAM" id="MobiDB-lite"/>
    </source>
</evidence>
<feature type="region of interest" description="Disordered" evidence="1">
    <location>
        <begin position="93"/>
        <end position="207"/>
    </location>
</feature>
<keyword evidence="2" id="KW-1133">Transmembrane helix</keyword>
<dbReference type="AlphaFoldDB" id="A0A5A8DT19"/>
<dbReference type="Proteomes" id="UP000323011">
    <property type="component" value="Unassembled WGS sequence"/>
</dbReference>
<evidence type="ECO:0000313" key="8">
    <source>
        <dbReference type="Proteomes" id="UP000325113"/>
    </source>
</evidence>
<reference evidence="6 7" key="1">
    <citation type="submission" date="2019-07" db="EMBL/GenBank/DDBJ databases">
        <title>Genomes of Cafeteria roenbergensis.</title>
        <authorList>
            <person name="Fischer M.G."/>
            <person name="Hackl T."/>
            <person name="Roman M."/>
        </authorList>
    </citation>
    <scope>NUCLEOTIDE SEQUENCE [LARGE SCALE GENOMIC DNA]</scope>
    <source>
        <strain evidence="3 6">BVI</strain>
        <strain evidence="5 8">Cflag</strain>
        <strain evidence="4 7">RCC970-E3</strain>
    </source>
</reference>
<dbReference type="EMBL" id="VLTN01000004">
    <property type="protein sequence ID" value="KAA0156333.1"/>
    <property type="molecule type" value="Genomic_DNA"/>
</dbReference>
<accession>A0A5A8DT19</accession>
<evidence type="ECO:0000313" key="3">
    <source>
        <dbReference type="EMBL" id="KAA0156333.1"/>
    </source>
</evidence>
<dbReference type="EMBL" id="VLTM01000002">
    <property type="protein sequence ID" value="KAA0168438.1"/>
    <property type="molecule type" value="Genomic_DNA"/>
</dbReference>
<evidence type="ECO:0000313" key="7">
    <source>
        <dbReference type="Proteomes" id="UP000324907"/>
    </source>
</evidence>
<evidence type="ECO:0000313" key="6">
    <source>
        <dbReference type="Proteomes" id="UP000323011"/>
    </source>
</evidence>
<comment type="caution">
    <text evidence="5">The sequence shown here is derived from an EMBL/GenBank/DDBJ whole genome shotgun (WGS) entry which is preliminary data.</text>
</comment>
<keyword evidence="2" id="KW-0472">Membrane</keyword>
<name>A0A5A8DT19_CAFRO</name>
<feature type="transmembrane region" description="Helical" evidence="2">
    <location>
        <begin position="33"/>
        <end position="51"/>
    </location>
</feature>
<proteinExistence type="predicted"/>
<sequence length="309" mass="31284">MALDATRVASFLAFAVVLLIARALGKAVLGDWLLPVAAVSLALVASGVWWIRKGGELPVWALRFMRRCQDAVDALMGSAPAVATAAALGAASDVAEGERPVAPPSRSAGLDEDHGGDDGGWALEEDSRCHGDSTDESAASRPRAGGLAAARAERASRLYQGRTPAQLERVRRHNERVRVRRAAADPVTDGDAASTPAAASDPGGVASPGTAGTVRAGTGFAPAAAAPAASTAVSAGGSALDEEVSRWLQASGTAAVAEQLASQDLGSASLLRSLARAGRLRDALREAGVGTVGLREALALSVESSLEQA</sequence>
<evidence type="ECO:0000313" key="4">
    <source>
        <dbReference type="EMBL" id="KAA0166480.1"/>
    </source>
</evidence>
<gene>
    <name evidence="4" type="ORF">FNF28_03121</name>
    <name evidence="3" type="ORF">FNF29_01126</name>
    <name evidence="5" type="ORF">FNF31_00320</name>
</gene>
<organism evidence="5 8">
    <name type="scientific">Cafeteria roenbergensis</name>
    <name type="common">Marine flagellate</name>
    <dbReference type="NCBI Taxonomy" id="33653"/>
    <lineage>
        <taxon>Eukaryota</taxon>
        <taxon>Sar</taxon>
        <taxon>Stramenopiles</taxon>
        <taxon>Bigyra</taxon>
        <taxon>Opalozoa</taxon>
        <taxon>Bicosoecida</taxon>
        <taxon>Cafeteriaceae</taxon>
        <taxon>Cafeteria</taxon>
    </lineage>
</organism>